<dbReference type="Gene3D" id="2.40.160.20">
    <property type="match status" value="1"/>
</dbReference>
<evidence type="ECO:0000313" key="2">
    <source>
        <dbReference type="Proteomes" id="UP000028521"/>
    </source>
</evidence>
<keyword evidence="2" id="KW-1185">Reference proteome</keyword>
<name>A0A084TMQ0_9FLAO</name>
<sequence>MTRIILTLVFVFVSTVSFSQNTIFYSNGETKSLKKIVLKFDDYGDLASRIRTVNHVGDSGEENLINVNKVRVDDVLYAVKNYKGKPSLFEPIVIGNLSLFKGKQMYYLENDDYEIREFPKKVVDGLELNKFEFSTLSVFINKCKAAQNEAYLNVNKLTLKQVKDIIAIYNNCNLSDDVQIADEVVEEVNKPNEFLELGISVGYNFMKSSFEDLSPGVSNSFGTPVVGAQVYFNSNLIKKQLGFIASVDYLFGNKFSTFANSTYIDGKASYIEVAAGTRFTFKNISSTIQPYLGASGRTVFVLNSYLYTQGNQIGAPLMKYKTENGFGLSASAGFYLNLGKHKIDVALSYLPEVDFKVSSRSLVTEKTSQYTLNGFQIKATYILF</sequence>
<gene>
    <name evidence="1" type="ORF">IA57_03740</name>
</gene>
<dbReference type="OrthoDB" id="1407562at2"/>
<dbReference type="AlphaFoldDB" id="A0A084TMQ0"/>
<protein>
    <submittedName>
        <fullName evidence="1">Uncharacterized protein</fullName>
    </submittedName>
</protein>
<comment type="caution">
    <text evidence="1">The sequence shown here is derived from an EMBL/GenBank/DDBJ whole genome shotgun (WGS) entry which is preliminary data.</text>
</comment>
<reference evidence="1 2" key="1">
    <citation type="journal article" date="2014" name="Genome Announc.">
        <title>Draft Genome Sequence of the Algicidal Bacterium Mangrovimonas yunxiaonensis Strain LY01.</title>
        <authorList>
            <person name="Li Y."/>
            <person name="Zhu H."/>
            <person name="Li C."/>
            <person name="Zhang H."/>
            <person name="Chen Z."/>
            <person name="Zheng W."/>
            <person name="Xu H."/>
            <person name="Zheng T."/>
        </authorList>
    </citation>
    <scope>NUCLEOTIDE SEQUENCE [LARGE SCALE GENOMIC DNA]</scope>
    <source>
        <strain evidence="1 2">LY01</strain>
    </source>
</reference>
<dbReference type="RefSeq" id="WP_036119295.1">
    <property type="nucleotide sequence ID" value="NZ_BMET01000005.1"/>
</dbReference>
<evidence type="ECO:0000313" key="1">
    <source>
        <dbReference type="EMBL" id="KFB01986.1"/>
    </source>
</evidence>
<organism evidence="1 2">
    <name type="scientific">Mangrovimonas yunxiaonensis</name>
    <dbReference type="NCBI Taxonomy" id="1197477"/>
    <lineage>
        <taxon>Bacteria</taxon>
        <taxon>Pseudomonadati</taxon>
        <taxon>Bacteroidota</taxon>
        <taxon>Flavobacteriia</taxon>
        <taxon>Flavobacteriales</taxon>
        <taxon>Flavobacteriaceae</taxon>
        <taxon>Mangrovimonas</taxon>
    </lineage>
</organism>
<dbReference type="eggNOG" id="ENOG5033R6R">
    <property type="taxonomic scope" value="Bacteria"/>
</dbReference>
<dbReference type="Proteomes" id="UP000028521">
    <property type="component" value="Unassembled WGS sequence"/>
</dbReference>
<accession>A0A084TMQ0</accession>
<reference evidence="2" key="2">
    <citation type="submission" date="2014-07" db="EMBL/GenBank/DDBJ databases">
        <title>Genome sequence of Mangrovimonas yunxiaonensis.</title>
        <authorList>
            <person name="Li Y."/>
            <person name="Zheng T."/>
        </authorList>
    </citation>
    <scope>NUCLEOTIDE SEQUENCE [LARGE SCALE GENOMIC DNA]</scope>
    <source>
        <strain evidence="2">LY01</strain>
    </source>
</reference>
<dbReference type="EMBL" id="JPFK01000003">
    <property type="protein sequence ID" value="KFB01986.1"/>
    <property type="molecule type" value="Genomic_DNA"/>
</dbReference>
<proteinExistence type="predicted"/>